<accession>A0ABP5ZD39</accession>
<dbReference type="PROSITE" id="PS51186">
    <property type="entry name" value="GNAT"/>
    <property type="match status" value="1"/>
</dbReference>
<dbReference type="InterPro" id="IPR016181">
    <property type="entry name" value="Acyl_CoA_acyltransferase"/>
</dbReference>
<proteinExistence type="predicted"/>
<dbReference type="RefSeq" id="WP_346074989.1">
    <property type="nucleotide sequence ID" value="NZ_BAAATL010000025.1"/>
</dbReference>
<reference evidence="3" key="1">
    <citation type="journal article" date="2019" name="Int. J. Syst. Evol. Microbiol.">
        <title>The Global Catalogue of Microorganisms (GCM) 10K type strain sequencing project: providing services to taxonomists for standard genome sequencing and annotation.</title>
        <authorList>
            <consortium name="The Broad Institute Genomics Platform"/>
            <consortium name="The Broad Institute Genome Sequencing Center for Infectious Disease"/>
            <person name="Wu L."/>
            <person name="Ma J."/>
        </authorList>
    </citation>
    <scope>NUCLEOTIDE SEQUENCE [LARGE SCALE GENOMIC DNA]</scope>
    <source>
        <strain evidence="3">JCM 6923</strain>
    </source>
</reference>
<organism evidence="2 3">
    <name type="scientific">Streptomyces graminearus</name>
    <dbReference type="NCBI Taxonomy" id="284030"/>
    <lineage>
        <taxon>Bacteria</taxon>
        <taxon>Bacillati</taxon>
        <taxon>Actinomycetota</taxon>
        <taxon>Actinomycetes</taxon>
        <taxon>Kitasatosporales</taxon>
        <taxon>Streptomycetaceae</taxon>
        <taxon>Streptomyces</taxon>
    </lineage>
</organism>
<evidence type="ECO:0000313" key="2">
    <source>
        <dbReference type="EMBL" id="GAA2495173.1"/>
    </source>
</evidence>
<dbReference type="Pfam" id="PF00583">
    <property type="entry name" value="Acetyltransf_1"/>
    <property type="match status" value="1"/>
</dbReference>
<dbReference type="InterPro" id="IPR000182">
    <property type="entry name" value="GNAT_dom"/>
</dbReference>
<evidence type="ECO:0000313" key="3">
    <source>
        <dbReference type="Proteomes" id="UP001501721"/>
    </source>
</evidence>
<sequence>MRADDWHLTQDIDGFLDRTGTFLHARPVRHIVTLSTFRKLREREADAGGTQTPAATGPRAPVFGWVEQAGEVRGTFYHLPSGGIGLTPLSPARADALAARLAGLGYSLPYVSADRDTAAAFAKAWQRYTGVGAAVRVRLCLYRLGELTPPRPVPAGHGRSVGEHSGDRDQLMEWCREFAADVEEDVTIDAGTWAGTRFARKRYTFWESPDGVPVSMAGLNPMLAGVAQVDPVYTPARFRGRGYAGAVTLEVSRAALATGAESVVLFTNAANATSNARYQRLGYVRVTDWAVYDFATYEFTRLGSDDR</sequence>
<dbReference type="SUPFAM" id="SSF55729">
    <property type="entry name" value="Acyl-CoA N-acyltransferases (Nat)"/>
    <property type="match status" value="1"/>
</dbReference>
<keyword evidence="3" id="KW-1185">Reference proteome</keyword>
<name>A0ABP5ZD39_9ACTN</name>
<comment type="caution">
    <text evidence="2">The sequence shown here is derived from an EMBL/GenBank/DDBJ whole genome shotgun (WGS) entry which is preliminary data.</text>
</comment>
<protein>
    <submittedName>
        <fullName evidence="2">GNAT family N-acetyltransferase</fullName>
    </submittedName>
</protein>
<gene>
    <name evidence="2" type="ORF">GCM10010422_48390</name>
</gene>
<dbReference type="Gene3D" id="3.40.630.30">
    <property type="match status" value="1"/>
</dbReference>
<evidence type="ECO:0000259" key="1">
    <source>
        <dbReference type="PROSITE" id="PS51186"/>
    </source>
</evidence>
<feature type="domain" description="N-acetyltransferase" evidence="1">
    <location>
        <begin position="156"/>
        <end position="303"/>
    </location>
</feature>
<dbReference type="Proteomes" id="UP001501721">
    <property type="component" value="Unassembled WGS sequence"/>
</dbReference>
<dbReference type="EMBL" id="BAAATL010000025">
    <property type="protein sequence ID" value="GAA2495173.1"/>
    <property type="molecule type" value="Genomic_DNA"/>
</dbReference>